<gene>
    <name evidence="1" type="ORF">GQF42_00270</name>
</gene>
<name>A0A6I6MUN5_9ACTN</name>
<organism evidence="1 2">
    <name type="scientific">Streptomyces broussonetiae</name>
    <dbReference type="NCBI Taxonomy" id="2686304"/>
    <lineage>
        <taxon>Bacteria</taxon>
        <taxon>Bacillati</taxon>
        <taxon>Actinomycetota</taxon>
        <taxon>Actinomycetes</taxon>
        <taxon>Kitasatosporales</taxon>
        <taxon>Streptomycetaceae</taxon>
        <taxon>Streptomyces</taxon>
    </lineage>
</organism>
<dbReference type="AlphaFoldDB" id="A0A6I6MUN5"/>
<sequence length="50" mass="5307">MGMPPDLKVIAEGMIKASMGMVTTVMPGARDTTIAHVVPRADINPGEVHY</sequence>
<accession>A0A6I6MUN5</accession>
<dbReference type="RefSeq" id="WP_158916650.1">
    <property type="nucleotide sequence ID" value="NZ_CP047020.1"/>
</dbReference>
<evidence type="ECO:0000313" key="1">
    <source>
        <dbReference type="EMBL" id="QHA02019.1"/>
    </source>
</evidence>
<dbReference type="Proteomes" id="UP000436138">
    <property type="component" value="Chromosome"/>
</dbReference>
<evidence type="ECO:0000313" key="2">
    <source>
        <dbReference type="Proteomes" id="UP000436138"/>
    </source>
</evidence>
<dbReference type="EMBL" id="CP047020">
    <property type="protein sequence ID" value="QHA02019.1"/>
    <property type="molecule type" value="Genomic_DNA"/>
</dbReference>
<protein>
    <submittedName>
        <fullName evidence="1">Uncharacterized protein</fullName>
    </submittedName>
</protein>
<reference evidence="1 2" key="1">
    <citation type="submission" date="2019-12" db="EMBL/GenBank/DDBJ databases">
        <title>Streptomyces sp. strain T44 isolated from rhizosphere soil of Broussonetia papyrifera.</title>
        <authorList>
            <person name="Mo P."/>
        </authorList>
    </citation>
    <scope>NUCLEOTIDE SEQUENCE [LARGE SCALE GENOMIC DNA]</scope>
    <source>
        <strain evidence="1 2">T44</strain>
    </source>
</reference>
<dbReference type="KEGG" id="sbro:GQF42_00270"/>
<keyword evidence="2" id="KW-1185">Reference proteome</keyword>
<proteinExistence type="predicted"/>